<comment type="similarity">
    <text evidence="1">Belongs to the RecJ family.</text>
</comment>
<dbReference type="InterPro" id="IPR051673">
    <property type="entry name" value="SSDNA_exonuclease_RecJ"/>
</dbReference>
<evidence type="ECO:0000256" key="5">
    <source>
        <dbReference type="ARBA" id="ARBA00022839"/>
    </source>
</evidence>
<dbReference type="AlphaFoldDB" id="A0A6M8HP48"/>
<dbReference type="Proteomes" id="UP000500767">
    <property type="component" value="Chromosome"/>
</dbReference>
<keyword evidence="5 9" id="KW-0269">Exonuclease</keyword>
<keyword evidence="10" id="KW-1185">Reference proteome</keyword>
<dbReference type="RefSeq" id="WP_171835936.1">
    <property type="nucleotide sequence ID" value="NZ_CP053708.1"/>
</dbReference>
<accession>A0A6M8HP48</accession>
<evidence type="ECO:0000259" key="7">
    <source>
        <dbReference type="Pfam" id="PF02272"/>
    </source>
</evidence>
<dbReference type="GO" id="GO:0006281">
    <property type="term" value="P:DNA repair"/>
    <property type="evidence" value="ECO:0007669"/>
    <property type="project" value="InterPro"/>
</dbReference>
<evidence type="ECO:0000259" key="8">
    <source>
        <dbReference type="Pfam" id="PF17768"/>
    </source>
</evidence>
<feature type="domain" description="DDH" evidence="6">
    <location>
        <begin position="110"/>
        <end position="240"/>
    </location>
</feature>
<name>A0A6M8HP48_9PROT</name>
<dbReference type="NCBIfam" id="TIGR00644">
    <property type="entry name" value="recJ"/>
    <property type="match status" value="1"/>
</dbReference>
<evidence type="ECO:0000256" key="1">
    <source>
        <dbReference type="ARBA" id="ARBA00005915"/>
    </source>
</evidence>
<dbReference type="Pfam" id="PF17768">
    <property type="entry name" value="RecJ_OB"/>
    <property type="match status" value="1"/>
</dbReference>
<evidence type="ECO:0000256" key="4">
    <source>
        <dbReference type="ARBA" id="ARBA00022801"/>
    </source>
</evidence>
<dbReference type="InterPro" id="IPR003156">
    <property type="entry name" value="DHHA1_dom"/>
</dbReference>
<proteinExistence type="inferred from homology"/>
<dbReference type="InterPro" id="IPR004610">
    <property type="entry name" value="RecJ"/>
</dbReference>
<feature type="domain" description="DHHA1" evidence="7">
    <location>
        <begin position="385"/>
        <end position="479"/>
    </location>
</feature>
<keyword evidence="3" id="KW-0540">Nuclease</keyword>
<evidence type="ECO:0000313" key="9">
    <source>
        <dbReference type="EMBL" id="QKE90112.1"/>
    </source>
</evidence>
<reference evidence="9 10" key="1">
    <citation type="journal article" date="2014" name="World J. Microbiol. Biotechnol.">
        <title>Biodiversity and physiological characteristics of Antarctic and Arctic lichens-associated bacteria.</title>
        <authorList>
            <person name="Lee Y.M."/>
            <person name="Kim E.H."/>
            <person name="Lee H.K."/>
            <person name="Hong S.G."/>
        </authorList>
    </citation>
    <scope>NUCLEOTIDE SEQUENCE [LARGE SCALE GENOMIC DNA]</scope>
    <source>
        <strain evidence="9 10">PAMC 26569</strain>
    </source>
</reference>
<dbReference type="Pfam" id="PF02272">
    <property type="entry name" value="DHHA1"/>
    <property type="match status" value="1"/>
</dbReference>
<dbReference type="GO" id="GO:0003676">
    <property type="term" value="F:nucleic acid binding"/>
    <property type="evidence" value="ECO:0007669"/>
    <property type="project" value="InterPro"/>
</dbReference>
<feature type="domain" description="RecJ OB" evidence="8">
    <location>
        <begin position="492"/>
        <end position="604"/>
    </location>
</feature>
<dbReference type="Pfam" id="PF01368">
    <property type="entry name" value="DHH"/>
    <property type="match status" value="1"/>
</dbReference>
<sequence>MPDGGLVPAIAGGALPGSVLGVEASIGQRRWIWRGADSAAQERAGLAMSQRLVLPEMVGRLLAARGVDVETAQHFLEPTLRALLPDPSCMIDMDAAAARLARAVEQSETIGVFGDYDVDGACAAAVLTTLLRSFGCTVHTHIPDRIREGYGPNATALGGLAERGATLIVCVDCGTAAADQLAHMVGRADVVVLDHHKSDGPVPPILATVNPNRLDCGSGLNTLCAAAITFLTGVALVRHLRRDGYFASRPAPDLIALLDLVALATVCDVMPLTGLNRALVTQGLKVMGRRARPGIHALLEVASVKDVLSAFTCGFALGPRINAGGRISEADLGLRLLLCDDPVEAKLLAERLDAVNRQRRTVESGIMDQAMERGAAQIEAGHAVILLAGTDWHPGVVGIVAGRLKERFNRPAFVAAALEDGTVKGSGRSVDGLDLGSAIISARQNGLLLTGGGHAMAGGFSLQASDLDRFHAFLDERLAAARSRPMASALAVDGVLTVQAATVELASHIDRLAPFGSGNEEPLFVLSRVRVLRADRIGREGNTLRLMLEGEGGGPRLKALLFRANESKLTATLEARGGPPLHLAGWLRAESWNNTTSAGFFIQDAAVA</sequence>
<dbReference type="PANTHER" id="PTHR30255">
    <property type="entry name" value="SINGLE-STRANDED-DNA-SPECIFIC EXONUCLEASE RECJ"/>
    <property type="match status" value="1"/>
</dbReference>
<dbReference type="InterPro" id="IPR001667">
    <property type="entry name" value="DDH_dom"/>
</dbReference>
<dbReference type="PANTHER" id="PTHR30255:SF2">
    <property type="entry name" value="SINGLE-STRANDED-DNA-SPECIFIC EXONUCLEASE RECJ"/>
    <property type="match status" value="1"/>
</dbReference>
<gene>
    <name evidence="9" type="primary">recJ</name>
    <name evidence="9" type="ORF">HN018_08655</name>
</gene>
<dbReference type="Gene3D" id="3.90.1640.30">
    <property type="match status" value="1"/>
</dbReference>
<dbReference type="EMBL" id="CP053708">
    <property type="protein sequence ID" value="QKE90112.1"/>
    <property type="molecule type" value="Genomic_DNA"/>
</dbReference>
<organism evidence="9 10">
    <name type="scientific">Lichenicola cladoniae</name>
    <dbReference type="NCBI Taxonomy" id="1484109"/>
    <lineage>
        <taxon>Bacteria</taxon>
        <taxon>Pseudomonadati</taxon>
        <taxon>Pseudomonadota</taxon>
        <taxon>Alphaproteobacteria</taxon>
        <taxon>Acetobacterales</taxon>
        <taxon>Acetobacteraceae</taxon>
        <taxon>Lichenicola</taxon>
    </lineage>
</organism>
<dbReference type="SUPFAM" id="SSF64182">
    <property type="entry name" value="DHH phosphoesterases"/>
    <property type="match status" value="1"/>
</dbReference>
<dbReference type="GO" id="GO:0006310">
    <property type="term" value="P:DNA recombination"/>
    <property type="evidence" value="ECO:0007669"/>
    <property type="project" value="InterPro"/>
</dbReference>
<dbReference type="InterPro" id="IPR038763">
    <property type="entry name" value="DHH_sf"/>
</dbReference>
<dbReference type="GO" id="GO:0008409">
    <property type="term" value="F:5'-3' exonuclease activity"/>
    <property type="evidence" value="ECO:0007669"/>
    <property type="project" value="InterPro"/>
</dbReference>
<dbReference type="InterPro" id="IPR041122">
    <property type="entry name" value="RecJ_OB"/>
</dbReference>
<evidence type="ECO:0000313" key="10">
    <source>
        <dbReference type="Proteomes" id="UP000500767"/>
    </source>
</evidence>
<protein>
    <recommendedName>
        <fullName evidence="2">Single-stranded-DNA-specific exonuclease RecJ</fullName>
    </recommendedName>
</protein>
<keyword evidence="4" id="KW-0378">Hydrolase</keyword>
<evidence type="ECO:0000259" key="6">
    <source>
        <dbReference type="Pfam" id="PF01368"/>
    </source>
</evidence>
<dbReference type="Gene3D" id="3.10.310.30">
    <property type="match status" value="1"/>
</dbReference>
<dbReference type="KEGG" id="lck:HN018_08655"/>
<evidence type="ECO:0000256" key="3">
    <source>
        <dbReference type="ARBA" id="ARBA00022722"/>
    </source>
</evidence>
<evidence type="ECO:0000256" key="2">
    <source>
        <dbReference type="ARBA" id="ARBA00019841"/>
    </source>
</evidence>